<reference evidence="2 3" key="1">
    <citation type="submission" date="2024-04" db="EMBL/GenBank/DDBJ databases">
        <authorList>
            <person name="Fracassetti M."/>
        </authorList>
    </citation>
    <scope>NUCLEOTIDE SEQUENCE [LARGE SCALE GENOMIC DNA]</scope>
</reference>
<protein>
    <submittedName>
        <fullName evidence="2">Uncharacterized protein</fullName>
    </submittedName>
</protein>
<name>A0AAV2ESE5_9ROSI</name>
<sequence>MLDDLEIAIGGEVFPAAVFEVDEAEVEPEDVEPEENVELEEDVDSASEDSFPADLVVLYETDEEEFGSYDEDRS</sequence>
<feature type="compositionally biased region" description="Acidic residues" evidence="1">
    <location>
        <begin position="26"/>
        <end position="47"/>
    </location>
</feature>
<gene>
    <name evidence="2" type="ORF">LTRI10_LOCUS29592</name>
</gene>
<dbReference type="AlphaFoldDB" id="A0AAV2ESE5"/>
<evidence type="ECO:0000256" key="1">
    <source>
        <dbReference type="SAM" id="MobiDB-lite"/>
    </source>
</evidence>
<evidence type="ECO:0000313" key="2">
    <source>
        <dbReference type="EMBL" id="CAL1388677.1"/>
    </source>
</evidence>
<keyword evidence="3" id="KW-1185">Reference proteome</keyword>
<accession>A0AAV2ESE5</accession>
<feature type="region of interest" description="Disordered" evidence="1">
    <location>
        <begin position="26"/>
        <end position="51"/>
    </location>
</feature>
<evidence type="ECO:0000313" key="3">
    <source>
        <dbReference type="Proteomes" id="UP001497516"/>
    </source>
</evidence>
<organism evidence="2 3">
    <name type="scientific">Linum trigynum</name>
    <dbReference type="NCBI Taxonomy" id="586398"/>
    <lineage>
        <taxon>Eukaryota</taxon>
        <taxon>Viridiplantae</taxon>
        <taxon>Streptophyta</taxon>
        <taxon>Embryophyta</taxon>
        <taxon>Tracheophyta</taxon>
        <taxon>Spermatophyta</taxon>
        <taxon>Magnoliopsida</taxon>
        <taxon>eudicotyledons</taxon>
        <taxon>Gunneridae</taxon>
        <taxon>Pentapetalae</taxon>
        <taxon>rosids</taxon>
        <taxon>fabids</taxon>
        <taxon>Malpighiales</taxon>
        <taxon>Linaceae</taxon>
        <taxon>Linum</taxon>
    </lineage>
</organism>
<dbReference type="Proteomes" id="UP001497516">
    <property type="component" value="Chromosome 5"/>
</dbReference>
<proteinExistence type="predicted"/>
<dbReference type="EMBL" id="OZ034818">
    <property type="protein sequence ID" value="CAL1388677.1"/>
    <property type="molecule type" value="Genomic_DNA"/>
</dbReference>